<keyword evidence="2 5" id="KW-0413">Isomerase</keyword>
<feature type="domain" description="PpiC" evidence="4">
    <location>
        <begin position="304"/>
        <end position="399"/>
    </location>
</feature>
<dbReference type="SUPFAM" id="SSF109998">
    <property type="entry name" value="Triger factor/SurA peptide-binding domain-like"/>
    <property type="match status" value="1"/>
</dbReference>
<dbReference type="SUPFAM" id="SSF54534">
    <property type="entry name" value="FKBP-like"/>
    <property type="match status" value="2"/>
</dbReference>
<evidence type="ECO:0000256" key="2">
    <source>
        <dbReference type="PROSITE-ProRule" id="PRU00278"/>
    </source>
</evidence>
<feature type="region of interest" description="Disordered" evidence="3">
    <location>
        <begin position="348"/>
        <end position="371"/>
    </location>
</feature>
<dbReference type="PROSITE" id="PS50198">
    <property type="entry name" value="PPIC_PPIASE_2"/>
    <property type="match status" value="2"/>
</dbReference>
<sequence length="478" mass="54581">MKFLTTNNMNSNIKKIGYFFSFLAIFSTSNAQEIIPQDSVKTKTVAQPTSQRQKIDGVAAVVGDFVVLDSDIDIALLEIAQNNDVQKFTRCQVLGSLLEDKLYSHQAIQDSIIVTDAEVNSMMQERIDYYVQNVGSMDKVLKIFKKPNEEEFRTSLFDILKNAKLAMEMRNKVIDQVEITPEEVRTFFRKFPDEELPTFGAEVEVAQIVINPTVTAIEKQKVIDKLKEFKTDVLAGNGSFFSKAVLYSKDDGTKSNGGFMRVNRKSPLVKEFKETAFSLDEGQISEPFETEYGWHIIQVEKIRGQDVELRHILLIPKITDDALSEAKDEITGIRNKIINGDLTFADAARSSSDEKETRANGGALTNPQSLDPRFELTKMDPTLYSQIESLQEGQISQPIVDEDRLGRKTYKIITVTKRYNEHKADYALDYLKIKELALREKQMKEIARWTKEKINETYIKVNSEYKACDFAHNWLKKN</sequence>
<reference evidence="6" key="1">
    <citation type="submission" date="2020-01" db="EMBL/GenBank/DDBJ databases">
        <title>Sphingomonas sp. strain CSW-10.</title>
        <authorList>
            <person name="Chen W.-M."/>
        </authorList>
    </citation>
    <scope>NUCLEOTIDE SEQUENCE [LARGE SCALE GENOMIC DNA]</scope>
    <source>
        <strain evidence="6">NST-5</strain>
    </source>
</reference>
<dbReference type="EMBL" id="JAABLM010000004">
    <property type="protein sequence ID" value="NBL64431.1"/>
    <property type="molecule type" value="Genomic_DNA"/>
</dbReference>
<dbReference type="InterPro" id="IPR050280">
    <property type="entry name" value="OMP_Chaperone_SurA"/>
</dbReference>
<dbReference type="InterPro" id="IPR027304">
    <property type="entry name" value="Trigger_fact/SurA_dom_sf"/>
</dbReference>
<feature type="domain" description="PpiC" evidence="4">
    <location>
        <begin position="200"/>
        <end position="301"/>
    </location>
</feature>
<name>A0ABW9Z6E8_9FLAO</name>
<accession>A0ABW9Z6E8</accession>
<dbReference type="Gene3D" id="1.10.4030.10">
    <property type="entry name" value="Porin chaperone SurA, peptide-binding domain"/>
    <property type="match status" value="1"/>
</dbReference>
<dbReference type="Pfam" id="PF00639">
    <property type="entry name" value="Rotamase"/>
    <property type="match status" value="2"/>
</dbReference>
<keyword evidence="2" id="KW-0697">Rotamase</keyword>
<evidence type="ECO:0000313" key="5">
    <source>
        <dbReference type="EMBL" id="NBL64431.1"/>
    </source>
</evidence>
<dbReference type="Gene3D" id="3.10.50.40">
    <property type="match status" value="2"/>
</dbReference>
<keyword evidence="6" id="KW-1185">Reference proteome</keyword>
<dbReference type="PANTHER" id="PTHR47637:SF1">
    <property type="entry name" value="CHAPERONE SURA"/>
    <property type="match status" value="1"/>
</dbReference>
<comment type="caution">
    <text evidence="5">The sequence shown here is derived from an EMBL/GenBank/DDBJ whole genome shotgun (WGS) entry which is preliminary data.</text>
</comment>
<dbReference type="InterPro" id="IPR000297">
    <property type="entry name" value="PPIase_PpiC"/>
</dbReference>
<evidence type="ECO:0000313" key="6">
    <source>
        <dbReference type="Proteomes" id="UP000798602"/>
    </source>
</evidence>
<dbReference type="Proteomes" id="UP000798602">
    <property type="component" value="Unassembled WGS sequence"/>
</dbReference>
<dbReference type="GO" id="GO:0016853">
    <property type="term" value="F:isomerase activity"/>
    <property type="evidence" value="ECO:0007669"/>
    <property type="project" value="UniProtKB-KW"/>
</dbReference>
<evidence type="ECO:0000256" key="1">
    <source>
        <dbReference type="ARBA" id="ARBA00022729"/>
    </source>
</evidence>
<keyword evidence="1" id="KW-0732">Signal</keyword>
<gene>
    <name evidence="5" type="ORF">GV828_04360</name>
</gene>
<proteinExistence type="predicted"/>
<evidence type="ECO:0000256" key="3">
    <source>
        <dbReference type="SAM" id="MobiDB-lite"/>
    </source>
</evidence>
<dbReference type="InterPro" id="IPR046357">
    <property type="entry name" value="PPIase_dom_sf"/>
</dbReference>
<protein>
    <submittedName>
        <fullName evidence="5">Peptidylprolyl isomerase</fullName>
    </submittedName>
</protein>
<organism evidence="5 6">
    <name type="scientific">Flavobacterium ichthyis</name>
    <dbReference type="NCBI Taxonomy" id="2698827"/>
    <lineage>
        <taxon>Bacteria</taxon>
        <taxon>Pseudomonadati</taxon>
        <taxon>Bacteroidota</taxon>
        <taxon>Flavobacteriia</taxon>
        <taxon>Flavobacteriales</taxon>
        <taxon>Flavobacteriaceae</taxon>
        <taxon>Flavobacterium</taxon>
    </lineage>
</organism>
<dbReference type="PANTHER" id="PTHR47637">
    <property type="entry name" value="CHAPERONE SURA"/>
    <property type="match status" value="1"/>
</dbReference>
<evidence type="ECO:0000259" key="4">
    <source>
        <dbReference type="PROSITE" id="PS50198"/>
    </source>
</evidence>